<dbReference type="SMART" id="SM00635">
    <property type="entry name" value="BID_2"/>
    <property type="match status" value="4"/>
</dbReference>
<dbReference type="EMBL" id="FRCP01000014">
    <property type="protein sequence ID" value="SHM67536.1"/>
    <property type="molecule type" value="Genomic_DNA"/>
</dbReference>
<evidence type="ECO:0000259" key="1">
    <source>
        <dbReference type="SMART" id="SM00635"/>
    </source>
</evidence>
<gene>
    <name evidence="2" type="ORF">SAMN02746066_02878</name>
</gene>
<dbReference type="STRING" id="1120996.SAMN02746066_02878"/>
<dbReference type="Gene3D" id="2.60.40.1080">
    <property type="match status" value="4"/>
</dbReference>
<feature type="domain" description="BIG2" evidence="1">
    <location>
        <begin position="125"/>
        <end position="198"/>
    </location>
</feature>
<evidence type="ECO:0000313" key="2">
    <source>
        <dbReference type="EMBL" id="SHM67536.1"/>
    </source>
</evidence>
<feature type="domain" description="BIG2" evidence="1">
    <location>
        <begin position="44"/>
        <end position="123"/>
    </location>
</feature>
<dbReference type="SUPFAM" id="SSF49373">
    <property type="entry name" value="Invasin/intimin cell-adhesion fragments"/>
    <property type="match status" value="4"/>
</dbReference>
<organism evidence="2 3">
    <name type="scientific">Anaerosporobacter mobilis DSM 15930</name>
    <dbReference type="NCBI Taxonomy" id="1120996"/>
    <lineage>
        <taxon>Bacteria</taxon>
        <taxon>Bacillati</taxon>
        <taxon>Bacillota</taxon>
        <taxon>Clostridia</taxon>
        <taxon>Lachnospirales</taxon>
        <taxon>Lachnospiraceae</taxon>
        <taxon>Anaerosporobacter</taxon>
    </lineage>
</organism>
<keyword evidence="3" id="KW-1185">Reference proteome</keyword>
<dbReference type="RefSeq" id="WP_073288891.1">
    <property type="nucleotide sequence ID" value="NZ_FRCP01000014.1"/>
</dbReference>
<name>A0A1M7KPY6_9FIRM</name>
<dbReference type="AlphaFoldDB" id="A0A1M7KPY6"/>
<reference evidence="2 3" key="1">
    <citation type="submission" date="2016-11" db="EMBL/GenBank/DDBJ databases">
        <authorList>
            <person name="Jaros S."/>
            <person name="Januszkiewicz K."/>
            <person name="Wedrychowicz H."/>
        </authorList>
    </citation>
    <scope>NUCLEOTIDE SEQUENCE [LARGE SCALE GENOMIC DNA]</scope>
    <source>
        <strain evidence="2 3">DSM 15930</strain>
    </source>
</reference>
<dbReference type="Pfam" id="PF02368">
    <property type="entry name" value="Big_2"/>
    <property type="match status" value="3"/>
</dbReference>
<dbReference type="InterPro" id="IPR054604">
    <property type="entry name" value="SbsC_Big-like"/>
</dbReference>
<dbReference type="Proteomes" id="UP000184038">
    <property type="component" value="Unassembled WGS sequence"/>
</dbReference>
<dbReference type="InterPro" id="IPR003343">
    <property type="entry name" value="Big_2"/>
</dbReference>
<proteinExistence type="predicted"/>
<feature type="domain" description="BIG2" evidence="1">
    <location>
        <begin position="275"/>
        <end position="347"/>
    </location>
</feature>
<dbReference type="Pfam" id="PF22359">
    <property type="entry name" value="Big-like"/>
    <property type="match status" value="1"/>
</dbReference>
<dbReference type="InterPro" id="IPR008964">
    <property type="entry name" value="Invasin/intimin_cell_adhesion"/>
</dbReference>
<dbReference type="OrthoDB" id="2068322at2"/>
<sequence>MQSNKNSKKKSCIARTKQSLIILVLLALFTSTLFYTKTQRIHAKTTSLSTYPFIVLTNYDETLAIGDSIYLVALTSTGALPTWKSSDSKIASVNTYGKVLAKKSGKVTITAKIKGAESSCKITVNKTTITLNETNISLEHGETFLLKSSTSTGAPVTYKANKKSIATVDENGLVTGMKPGDAIITISADGTSETCKVKVKSPQVSLNKTTLSLYRGQTYLLSAKISSNLTPKWKTNKKSVAIVDEKGSVTAIKHGTALISATIDGVTKTCTVIVNSPTIELSTTTVSLVVDQSTKLYATVSSGNTPVWSCSNSNVVEVTNNGTITALKKGTAYVYASEDGTKVKCKVIVTEPKK</sequence>
<evidence type="ECO:0000313" key="3">
    <source>
        <dbReference type="Proteomes" id="UP000184038"/>
    </source>
</evidence>
<protein>
    <submittedName>
        <fullName evidence="2">Ig-like domain (Group 2)</fullName>
    </submittedName>
</protein>
<accession>A0A1M7KPY6</accession>
<feature type="domain" description="BIG2" evidence="1">
    <location>
        <begin position="200"/>
        <end position="273"/>
    </location>
</feature>